<feature type="region of interest" description="Disordered" evidence="1">
    <location>
        <begin position="352"/>
        <end position="413"/>
    </location>
</feature>
<dbReference type="EMBL" id="JAGKQM010000012">
    <property type="protein sequence ID" value="KAH0898760.1"/>
    <property type="molecule type" value="Genomic_DNA"/>
</dbReference>
<dbReference type="Proteomes" id="UP000824890">
    <property type="component" value="Unassembled WGS sequence"/>
</dbReference>
<evidence type="ECO:0000256" key="1">
    <source>
        <dbReference type="SAM" id="MobiDB-lite"/>
    </source>
</evidence>
<evidence type="ECO:0000313" key="2">
    <source>
        <dbReference type="EMBL" id="KAH0898760.1"/>
    </source>
</evidence>
<evidence type="ECO:0008006" key="4">
    <source>
        <dbReference type="Google" id="ProtNLM"/>
    </source>
</evidence>
<gene>
    <name evidence="2" type="ORF">HID58_048328</name>
</gene>
<organism evidence="2 3">
    <name type="scientific">Brassica napus</name>
    <name type="common">Rape</name>
    <dbReference type="NCBI Taxonomy" id="3708"/>
    <lineage>
        <taxon>Eukaryota</taxon>
        <taxon>Viridiplantae</taxon>
        <taxon>Streptophyta</taxon>
        <taxon>Embryophyta</taxon>
        <taxon>Tracheophyta</taxon>
        <taxon>Spermatophyta</taxon>
        <taxon>Magnoliopsida</taxon>
        <taxon>eudicotyledons</taxon>
        <taxon>Gunneridae</taxon>
        <taxon>Pentapetalae</taxon>
        <taxon>rosids</taxon>
        <taxon>malvids</taxon>
        <taxon>Brassicales</taxon>
        <taxon>Brassicaceae</taxon>
        <taxon>Brassiceae</taxon>
        <taxon>Brassica</taxon>
    </lineage>
</organism>
<protein>
    <recommendedName>
        <fullName evidence="4">DUF4283 domain-containing protein</fullName>
    </recommendedName>
</protein>
<comment type="caution">
    <text evidence="2">The sequence shown here is derived from an EMBL/GenBank/DDBJ whole genome shotgun (WGS) entry which is preliminary data.</text>
</comment>
<dbReference type="PANTHER" id="PTHR31286:SF148">
    <property type="entry name" value="DUF4283 DOMAIN-CONTAINING PROTEIN"/>
    <property type="match status" value="1"/>
</dbReference>
<dbReference type="InterPro" id="IPR040256">
    <property type="entry name" value="At4g02000-like"/>
</dbReference>
<feature type="region of interest" description="Disordered" evidence="1">
    <location>
        <begin position="290"/>
        <end position="325"/>
    </location>
</feature>
<sequence>TSPWKKDVTQGDAVPSIDVVDGVATILITEEVFDEAELLWKSYAVGYFIGDAPHVGSIHATVNRIWASPKGGTKIDMLFIEKNMILAMVIQRRYWHISDVPLIVICFEAADLSAMPLWIDLKGVPNALFSQKSLKCLTTAVEKFVKLLPHTERCTRLDIAHDLSEVNLHEPLVEKIEFRDNDGMKCEIVVKAAGVSILQRSAEAEVVADAGLVVDLAVKSGMVVVQTGAQGVMGQGGNVVSDLLRELAALPIGSHLQVEKQTVQVEGVTSPRLTISDPITESFIDSEESGLGLVSGKAHSSHTAQRTEQGSTSVPHRDGGLNIDVSPSRLSRLLEVDEDDDEVLEDAISEVEETEDGELIEDKATLPKQENGRGRRAAGANSHKSAKKTIVRAKDLKFGGKQGQLKRSSLGKL</sequence>
<keyword evidence="3" id="KW-1185">Reference proteome</keyword>
<feature type="compositionally biased region" description="Polar residues" evidence="1">
    <location>
        <begin position="301"/>
        <end position="314"/>
    </location>
</feature>
<reference evidence="2 3" key="1">
    <citation type="submission" date="2021-05" db="EMBL/GenBank/DDBJ databases">
        <title>Genome Assembly of Synthetic Allotetraploid Brassica napus Reveals Homoeologous Exchanges between Subgenomes.</title>
        <authorList>
            <person name="Davis J.T."/>
        </authorList>
    </citation>
    <scope>NUCLEOTIDE SEQUENCE [LARGE SCALE GENOMIC DNA]</scope>
    <source>
        <strain evidence="3">cv. Da-Ae</strain>
        <tissue evidence="2">Seedling</tissue>
    </source>
</reference>
<evidence type="ECO:0000313" key="3">
    <source>
        <dbReference type="Proteomes" id="UP000824890"/>
    </source>
</evidence>
<feature type="compositionally biased region" description="Basic and acidic residues" evidence="1">
    <location>
        <begin position="360"/>
        <end position="373"/>
    </location>
</feature>
<feature type="non-terminal residue" evidence="2">
    <location>
        <position position="1"/>
    </location>
</feature>
<name>A0ABQ8B1S0_BRANA</name>
<accession>A0ABQ8B1S0</accession>
<dbReference type="PANTHER" id="PTHR31286">
    <property type="entry name" value="GLYCINE-RICH CELL WALL STRUCTURAL PROTEIN 1.8-LIKE"/>
    <property type="match status" value="1"/>
</dbReference>
<proteinExistence type="predicted"/>